<reference evidence="6 7" key="1">
    <citation type="journal article" date="2019" name="Genome Biol. Evol.">
        <title>Whole-Genome Sequencing of the Giant Devil Catfish, Bagarius yarrelli.</title>
        <authorList>
            <person name="Jiang W."/>
            <person name="Lv Y."/>
            <person name="Cheng L."/>
            <person name="Yang K."/>
            <person name="Chao B."/>
            <person name="Wang X."/>
            <person name="Li Y."/>
            <person name="Pan X."/>
            <person name="You X."/>
            <person name="Zhang Y."/>
            <person name="Yang J."/>
            <person name="Li J."/>
            <person name="Zhang X."/>
            <person name="Liu S."/>
            <person name="Sun C."/>
            <person name="Yang J."/>
            <person name="Shi Q."/>
        </authorList>
    </citation>
    <scope>NUCLEOTIDE SEQUENCE [LARGE SCALE GENOMIC DNA]</scope>
    <source>
        <strain evidence="6">JWS20170419001</strain>
        <tissue evidence="6">Muscle</tissue>
    </source>
</reference>
<evidence type="ECO:0000256" key="2">
    <source>
        <dbReference type="SAM" id="MobiDB-lite"/>
    </source>
</evidence>
<dbReference type="OrthoDB" id="9423210at2759"/>
<dbReference type="PANTHER" id="PTHR47139:SF4">
    <property type="entry name" value="TUMOR NECROSIS FACTOR RECEPTOR SUPERFAMILY MEMBER 9 ISOFORM X1-RELATED"/>
    <property type="match status" value="1"/>
</dbReference>
<keyword evidence="4" id="KW-0732">Signal</keyword>
<comment type="caution">
    <text evidence="6">The sequence shown here is derived from an EMBL/GenBank/DDBJ whole genome shotgun (WGS) entry which is preliminary data.</text>
</comment>
<organism evidence="6 7">
    <name type="scientific">Bagarius yarrelli</name>
    <name type="common">Goonch</name>
    <name type="synonym">Bagrus yarrelli</name>
    <dbReference type="NCBI Taxonomy" id="175774"/>
    <lineage>
        <taxon>Eukaryota</taxon>
        <taxon>Metazoa</taxon>
        <taxon>Chordata</taxon>
        <taxon>Craniata</taxon>
        <taxon>Vertebrata</taxon>
        <taxon>Euteleostomi</taxon>
        <taxon>Actinopterygii</taxon>
        <taxon>Neopterygii</taxon>
        <taxon>Teleostei</taxon>
        <taxon>Ostariophysi</taxon>
        <taxon>Siluriformes</taxon>
        <taxon>Sisoridae</taxon>
        <taxon>Sisorinae</taxon>
        <taxon>Bagarius</taxon>
    </lineage>
</organism>
<keyword evidence="3" id="KW-0812">Transmembrane</keyword>
<dbReference type="SUPFAM" id="SSF57586">
    <property type="entry name" value="TNF receptor-like"/>
    <property type="match status" value="1"/>
</dbReference>
<feature type="repeat" description="TNFR-Cys" evidence="1">
    <location>
        <begin position="22"/>
        <end position="60"/>
    </location>
</feature>
<feature type="transmembrane region" description="Helical" evidence="3">
    <location>
        <begin position="152"/>
        <end position="175"/>
    </location>
</feature>
<protein>
    <submittedName>
        <fullName evidence="6">Tumor necrosis factor receptor superfamily member 9</fullName>
    </submittedName>
</protein>
<feature type="chain" id="PRO_5022209620" evidence="4">
    <location>
        <begin position="19"/>
        <end position="215"/>
    </location>
</feature>
<evidence type="ECO:0000259" key="5">
    <source>
        <dbReference type="PROSITE" id="PS50050"/>
    </source>
</evidence>
<feature type="signal peptide" evidence="4">
    <location>
        <begin position="1"/>
        <end position="18"/>
    </location>
</feature>
<feature type="region of interest" description="Disordered" evidence="2">
    <location>
        <begin position="189"/>
        <end position="215"/>
    </location>
</feature>
<dbReference type="Gene3D" id="2.10.50.10">
    <property type="entry name" value="Tumor Necrosis Factor Receptor, subunit A, domain 2"/>
    <property type="match status" value="2"/>
</dbReference>
<proteinExistence type="predicted"/>
<dbReference type="SMART" id="SM00208">
    <property type="entry name" value="TNFR"/>
    <property type="match status" value="2"/>
</dbReference>
<gene>
    <name evidence="6" type="ORF">Baya_12920</name>
</gene>
<name>A0A556V4H1_BAGYA</name>
<dbReference type="GO" id="GO:0038023">
    <property type="term" value="F:signaling receptor activity"/>
    <property type="evidence" value="ECO:0007669"/>
    <property type="project" value="TreeGrafter"/>
</dbReference>
<sequence>MWLVLTLLLPLAVSLGYGVEPGCEDWTVVSSSSGGVCCTRCKPGPLRVKRFCTAASDTVCECVDGFQCGDGVCSYCIRQCGKGEEPTRDRDCRRCPEGTFNSQIHQHCVKWSNSCPSPDQQIVAKGTAVSDIVCADPVAQTELPPKTNRTDAGMMLVIGIICACLIIGTATPLCVKMHLKKEQTVKMPLGPVEDPAEQGSHSSLLSDDKPFELVV</sequence>
<dbReference type="PROSITE" id="PS50050">
    <property type="entry name" value="TNFR_NGFR_2"/>
    <property type="match status" value="1"/>
</dbReference>
<dbReference type="InterPro" id="IPR001368">
    <property type="entry name" value="TNFR/NGFR_Cys_rich_reg"/>
</dbReference>
<feature type="compositionally biased region" description="Basic and acidic residues" evidence="2">
    <location>
        <begin position="206"/>
        <end position="215"/>
    </location>
</feature>
<evidence type="ECO:0000313" key="7">
    <source>
        <dbReference type="Proteomes" id="UP000319801"/>
    </source>
</evidence>
<keyword evidence="3" id="KW-1133">Transmembrane helix</keyword>
<dbReference type="AlphaFoldDB" id="A0A556V4H1"/>
<comment type="caution">
    <text evidence="1">Lacks conserved residue(s) required for the propagation of feature annotation.</text>
</comment>
<feature type="domain" description="TNFR-Cys" evidence="5">
    <location>
        <begin position="22"/>
        <end position="60"/>
    </location>
</feature>
<evidence type="ECO:0000313" key="6">
    <source>
        <dbReference type="EMBL" id="TSU49991.1"/>
    </source>
</evidence>
<dbReference type="Pfam" id="PF00020">
    <property type="entry name" value="TNFR_c6"/>
    <property type="match status" value="2"/>
</dbReference>
<evidence type="ECO:0000256" key="4">
    <source>
        <dbReference type="SAM" id="SignalP"/>
    </source>
</evidence>
<dbReference type="PANTHER" id="PTHR47139">
    <property type="entry name" value="TUMOR NECROSIS FACTOR RECEPTOR SUPERFAMILY MEMBER 9"/>
    <property type="match status" value="1"/>
</dbReference>
<keyword evidence="3" id="KW-0472">Membrane</keyword>
<keyword evidence="6" id="KW-0675">Receptor</keyword>
<dbReference type="EMBL" id="VCAZ01000118">
    <property type="protein sequence ID" value="TSU49991.1"/>
    <property type="molecule type" value="Genomic_DNA"/>
</dbReference>
<evidence type="ECO:0000256" key="3">
    <source>
        <dbReference type="SAM" id="Phobius"/>
    </source>
</evidence>
<dbReference type="Proteomes" id="UP000319801">
    <property type="component" value="Unassembled WGS sequence"/>
</dbReference>
<evidence type="ECO:0000256" key="1">
    <source>
        <dbReference type="PROSITE-ProRule" id="PRU00206"/>
    </source>
</evidence>
<keyword evidence="7" id="KW-1185">Reference proteome</keyword>
<accession>A0A556V4H1</accession>
<dbReference type="GO" id="GO:0042127">
    <property type="term" value="P:regulation of cell population proliferation"/>
    <property type="evidence" value="ECO:0007669"/>
    <property type="project" value="TreeGrafter"/>
</dbReference>